<feature type="signal peptide" evidence="1">
    <location>
        <begin position="1"/>
        <end position="16"/>
    </location>
</feature>
<dbReference type="Ensembl" id="ENSCINT00000036352.1">
    <property type="protein sequence ID" value="ENSCINP00000035595.1"/>
    <property type="gene ID" value="ENSCING00000020315.1"/>
</dbReference>
<proteinExistence type="predicted"/>
<reference evidence="2" key="2">
    <citation type="journal article" date="2008" name="Genome Biol.">
        <title>Improved genome assembly and evidence-based global gene model set for the chordate Ciona intestinalis: new insight into intron and operon populations.</title>
        <authorList>
            <person name="Satou Y."/>
            <person name="Mineta K."/>
            <person name="Ogasawara M."/>
            <person name="Sasakura Y."/>
            <person name="Shoguchi E."/>
            <person name="Ueno K."/>
            <person name="Yamada L."/>
            <person name="Matsumoto J."/>
            <person name="Wasserscheid J."/>
            <person name="Dewar K."/>
            <person name="Wiley G.B."/>
            <person name="Macmil S.L."/>
            <person name="Roe B.A."/>
            <person name="Zeller R.W."/>
            <person name="Hastings K.E."/>
            <person name="Lemaire P."/>
            <person name="Lindquist E."/>
            <person name="Endo T."/>
            <person name="Hotta K."/>
            <person name="Inaba K."/>
        </authorList>
    </citation>
    <scope>NUCLEOTIDE SEQUENCE [LARGE SCALE GENOMIC DNA]</scope>
    <source>
        <strain evidence="2">wild type</strain>
    </source>
</reference>
<evidence type="ECO:0000313" key="2">
    <source>
        <dbReference type="Ensembl" id="ENSCINP00000035595.1"/>
    </source>
</evidence>
<dbReference type="AlphaFoldDB" id="H2Y111"/>
<dbReference type="KEGG" id="cin:100186988"/>
<feature type="chain" id="PRO_5014093641" evidence="1">
    <location>
        <begin position="17"/>
        <end position="236"/>
    </location>
</feature>
<accession>A0A1W2WFN5</accession>
<keyword evidence="3" id="KW-1185">Reference proteome</keyword>
<dbReference type="EMBL" id="EAAA01002955">
    <property type="status" value="NOT_ANNOTATED_CDS"/>
    <property type="molecule type" value="Genomic_DNA"/>
</dbReference>
<dbReference type="RefSeq" id="XP_002126794.1">
    <property type="nucleotide sequence ID" value="XM_002126758.4"/>
</dbReference>
<reference evidence="2" key="3">
    <citation type="submission" date="2025-08" db="UniProtKB">
        <authorList>
            <consortium name="Ensembl"/>
        </authorList>
    </citation>
    <scope>IDENTIFICATION</scope>
</reference>
<protein>
    <submittedName>
        <fullName evidence="2">Uncharacterized LOC100186988</fullName>
    </submittedName>
</protein>
<evidence type="ECO:0000313" key="3">
    <source>
        <dbReference type="Proteomes" id="UP000008144"/>
    </source>
</evidence>
<dbReference type="GeneTree" id="ENSGT00660000097400"/>
<gene>
    <name evidence="2" type="primary">LOC100186988</name>
</gene>
<evidence type="ECO:0000256" key="1">
    <source>
        <dbReference type="SAM" id="SignalP"/>
    </source>
</evidence>
<reference evidence="2" key="4">
    <citation type="submission" date="2025-09" db="UniProtKB">
        <authorList>
            <consortium name="Ensembl"/>
        </authorList>
    </citation>
    <scope>IDENTIFICATION</scope>
</reference>
<dbReference type="OMA" id="QWHENEN"/>
<keyword evidence="1" id="KW-0732">Signal</keyword>
<sequence length="236" mass="26160">MRMFVVLALLLTVVYAQSSHISWSDAFRAYSTEMEIEGYCKRTLDMIFRGVEAPIRTGSIVNVDICEYCVCTGDGSFRCCLNITNAGRDYFEPEAGGRTCTLCSCASIETDITDHQRQRAIQHNQTPDPNCYRFGLKSCVGSLCMHPVMQKPACIATQIGPGGCCDICTTEGCFLQWHENENTFRQVGHWKGFQNLSGKIISLELGMSIRKGCVAVHCQKAPDGLASQLRLENTCN</sequence>
<dbReference type="GeneID" id="100186988"/>
<reference evidence="3" key="1">
    <citation type="journal article" date="2002" name="Science">
        <title>The draft genome of Ciona intestinalis: insights into chordate and vertebrate origins.</title>
        <authorList>
            <person name="Dehal P."/>
            <person name="Satou Y."/>
            <person name="Campbell R.K."/>
            <person name="Chapman J."/>
            <person name="Degnan B."/>
            <person name="De Tomaso A."/>
            <person name="Davidson B."/>
            <person name="Di Gregorio A."/>
            <person name="Gelpke M."/>
            <person name="Goodstein D.M."/>
            <person name="Harafuji N."/>
            <person name="Hastings K.E."/>
            <person name="Ho I."/>
            <person name="Hotta K."/>
            <person name="Huang W."/>
            <person name="Kawashima T."/>
            <person name="Lemaire P."/>
            <person name="Martinez D."/>
            <person name="Meinertzhagen I.A."/>
            <person name="Necula S."/>
            <person name="Nonaka M."/>
            <person name="Putnam N."/>
            <person name="Rash S."/>
            <person name="Saiga H."/>
            <person name="Satake M."/>
            <person name="Terry A."/>
            <person name="Yamada L."/>
            <person name="Wang H.G."/>
            <person name="Awazu S."/>
            <person name="Azumi K."/>
            <person name="Boore J."/>
            <person name="Branno M."/>
            <person name="Chin-Bow S."/>
            <person name="DeSantis R."/>
            <person name="Doyle S."/>
            <person name="Francino P."/>
            <person name="Keys D.N."/>
            <person name="Haga S."/>
            <person name="Hayashi H."/>
            <person name="Hino K."/>
            <person name="Imai K.S."/>
            <person name="Inaba K."/>
            <person name="Kano S."/>
            <person name="Kobayashi K."/>
            <person name="Kobayashi M."/>
            <person name="Lee B.I."/>
            <person name="Makabe K.W."/>
            <person name="Manohar C."/>
            <person name="Matassi G."/>
            <person name="Medina M."/>
            <person name="Mochizuki Y."/>
            <person name="Mount S."/>
            <person name="Morishita T."/>
            <person name="Miura S."/>
            <person name="Nakayama A."/>
            <person name="Nishizaka S."/>
            <person name="Nomoto H."/>
            <person name="Ohta F."/>
            <person name="Oishi K."/>
            <person name="Rigoutsos I."/>
            <person name="Sano M."/>
            <person name="Sasaki A."/>
            <person name="Sasakura Y."/>
            <person name="Shoguchi E."/>
            <person name="Shin-i T."/>
            <person name="Spagnuolo A."/>
            <person name="Stainier D."/>
            <person name="Suzuki M.M."/>
            <person name="Tassy O."/>
            <person name="Takatori N."/>
            <person name="Tokuoka M."/>
            <person name="Yagi K."/>
            <person name="Yoshizaki F."/>
            <person name="Wada S."/>
            <person name="Zhang C."/>
            <person name="Hyatt P.D."/>
            <person name="Larimer F."/>
            <person name="Detter C."/>
            <person name="Doggett N."/>
            <person name="Glavina T."/>
            <person name="Hawkins T."/>
            <person name="Richardson P."/>
            <person name="Lucas S."/>
            <person name="Kohara Y."/>
            <person name="Levine M."/>
            <person name="Satoh N."/>
            <person name="Rokhsar D.S."/>
        </authorList>
    </citation>
    <scope>NUCLEOTIDE SEQUENCE [LARGE SCALE GENOMIC DNA]</scope>
</reference>
<dbReference type="InParanoid" id="H2Y111"/>
<accession>H2Y111</accession>
<organism evidence="2 3">
    <name type="scientific">Ciona intestinalis</name>
    <name type="common">Transparent sea squirt</name>
    <name type="synonym">Ascidia intestinalis</name>
    <dbReference type="NCBI Taxonomy" id="7719"/>
    <lineage>
        <taxon>Eukaryota</taxon>
        <taxon>Metazoa</taxon>
        <taxon>Chordata</taxon>
        <taxon>Tunicata</taxon>
        <taxon>Ascidiacea</taxon>
        <taxon>Phlebobranchia</taxon>
        <taxon>Cionidae</taxon>
        <taxon>Ciona</taxon>
    </lineage>
</organism>
<dbReference type="HOGENOM" id="CLU_1175081_0_0_1"/>
<name>H2Y111_CIOIN</name>
<dbReference type="Proteomes" id="UP000008144">
    <property type="component" value="Chromosome 9"/>
</dbReference>